<keyword evidence="1" id="KW-0614">Plasmid</keyword>
<geneLocation type="plasmid" evidence="1">
    <name>p1-AD2</name>
</geneLocation>
<sequence>MAAWAPGRFPGQVPGGWPGGAGGLCRFAFMGCGGPPRGSFSYFRVLGL</sequence>
<dbReference type="EMBL" id="CP025188">
    <property type="protein sequence ID" value="AWV20378.1"/>
    <property type="molecule type" value="Genomic_DNA"/>
</dbReference>
<protein>
    <submittedName>
        <fullName evidence="1">Uncharacterized protein</fullName>
    </submittedName>
</protein>
<organism evidence="1">
    <name type="scientific">Roseomonas mucosa</name>
    <dbReference type="NCBI Taxonomy" id="207340"/>
    <lineage>
        <taxon>Bacteria</taxon>
        <taxon>Pseudomonadati</taxon>
        <taxon>Pseudomonadota</taxon>
        <taxon>Alphaproteobacteria</taxon>
        <taxon>Acetobacterales</taxon>
        <taxon>Roseomonadaceae</taxon>
        <taxon>Roseomonas</taxon>
    </lineage>
</organism>
<dbReference type="AlphaFoldDB" id="A0A4Y1MR41"/>
<gene>
    <name evidence="1" type="ORF">RADP37_05212</name>
</gene>
<name>A0A4Y1MR41_9PROT</name>
<accession>A0A4Y1MR41</accession>
<evidence type="ECO:0000313" key="1">
    <source>
        <dbReference type="EMBL" id="AWV20378.1"/>
    </source>
</evidence>
<reference evidence="1" key="1">
    <citation type="submission" date="2017-12" db="EMBL/GenBank/DDBJ databases">
        <authorList>
            <person name="Martens C."/>
            <person name="Dahlstrom E."/>
            <person name="Barbian K."/>
            <person name="Sykora L."/>
            <person name="Ricklefs S."/>
            <person name="Bruno D."/>
            <person name="Anzick I."/>
            <person name="Myles I."/>
            <person name="Datta S.K."/>
        </authorList>
    </citation>
    <scope>NUCLEOTIDE SEQUENCE</scope>
    <source>
        <strain evidence="1">AD2</strain>
        <plasmid evidence="1">p1-AD2</plasmid>
    </source>
</reference>
<proteinExistence type="predicted"/>